<organism evidence="1 2">
    <name type="scientific">Lasiodiplodia mahajangana</name>
    <dbReference type="NCBI Taxonomy" id="1108764"/>
    <lineage>
        <taxon>Eukaryota</taxon>
        <taxon>Fungi</taxon>
        <taxon>Dikarya</taxon>
        <taxon>Ascomycota</taxon>
        <taxon>Pezizomycotina</taxon>
        <taxon>Dothideomycetes</taxon>
        <taxon>Dothideomycetes incertae sedis</taxon>
        <taxon>Botryosphaeriales</taxon>
        <taxon>Botryosphaeriaceae</taxon>
        <taxon>Lasiodiplodia</taxon>
    </lineage>
</organism>
<dbReference type="Proteomes" id="UP001153332">
    <property type="component" value="Unassembled WGS sequence"/>
</dbReference>
<evidence type="ECO:0000313" key="1">
    <source>
        <dbReference type="EMBL" id="KAJ8129323.1"/>
    </source>
</evidence>
<gene>
    <name evidence="1" type="ORF">O1611_g4310</name>
</gene>
<accession>A0ACC2JQ59</accession>
<proteinExistence type="predicted"/>
<keyword evidence="2" id="KW-1185">Reference proteome</keyword>
<dbReference type="EMBL" id="JAPUUL010000798">
    <property type="protein sequence ID" value="KAJ8129323.1"/>
    <property type="molecule type" value="Genomic_DNA"/>
</dbReference>
<name>A0ACC2JQ59_9PEZI</name>
<protein>
    <submittedName>
        <fullName evidence="1">Uncharacterized protein</fullName>
    </submittedName>
</protein>
<reference evidence="1" key="1">
    <citation type="submission" date="2022-12" db="EMBL/GenBank/DDBJ databases">
        <title>Genome Sequence of Lasiodiplodia mahajangana.</title>
        <authorList>
            <person name="Buettner E."/>
        </authorList>
    </citation>
    <scope>NUCLEOTIDE SEQUENCE</scope>
    <source>
        <strain evidence="1">VT137</strain>
    </source>
</reference>
<sequence length="297" mass="32196">MAIIRNNYELRLEAANTHHRSGTSLSTATDGRWFGRASDPDVAGQGCTTSFERGKPQLDSYLPSWSSSAWHHSHSRGKPGSEPMVIAPEIAMSQMLSENFNVLSNVSESFLVSDSHTPFAGNPAAMAMMDQQAYYNTTGLASMATHYSGQIQPARPGVLMRELVPLNFSGMETSYNHHTEMLASGQLYENQLPLASRPNTASEPWVHGPPFERISKFVDSSVLRHDLVGDHASESGEYGSDASCGHGQARMGTNNGLSALVLGLGQRTPRLENYSDAITAIVISKQVLVGTSIVTWI</sequence>
<comment type="caution">
    <text evidence="1">The sequence shown here is derived from an EMBL/GenBank/DDBJ whole genome shotgun (WGS) entry which is preliminary data.</text>
</comment>
<evidence type="ECO:0000313" key="2">
    <source>
        <dbReference type="Proteomes" id="UP001153332"/>
    </source>
</evidence>